<name>A0A2N9HZA7_FAGSY</name>
<reference evidence="4" key="1">
    <citation type="submission" date="2018-02" db="EMBL/GenBank/DDBJ databases">
        <authorList>
            <person name="Cohen D.B."/>
            <person name="Kent A.D."/>
        </authorList>
    </citation>
    <scope>NUCLEOTIDE SEQUENCE</scope>
</reference>
<feature type="compositionally biased region" description="Basic residues" evidence="2">
    <location>
        <begin position="114"/>
        <end position="134"/>
    </location>
</feature>
<dbReference type="EMBL" id="OIVN01004445">
    <property type="protein sequence ID" value="SPD17415.1"/>
    <property type="molecule type" value="Genomic_DNA"/>
</dbReference>
<dbReference type="InterPro" id="IPR043502">
    <property type="entry name" value="DNA/RNA_pol_sf"/>
</dbReference>
<dbReference type="GO" id="GO:0004190">
    <property type="term" value="F:aspartic-type endopeptidase activity"/>
    <property type="evidence" value="ECO:0007669"/>
    <property type="project" value="UniProtKB-KW"/>
</dbReference>
<evidence type="ECO:0000313" key="4">
    <source>
        <dbReference type="EMBL" id="SPD17415.1"/>
    </source>
</evidence>
<feature type="compositionally biased region" description="Basic residues" evidence="2">
    <location>
        <begin position="88"/>
        <end position="98"/>
    </location>
</feature>
<protein>
    <recommendedName>
        <fullName evidence="3">Retrovirus-related Pol polyprotein from transposon TNT 1-94-like beta-barrel domain-containing protein</fullName>
    </recommendedName>
</protein>
<organism evidence="4">
    <name type="scientific">Fagus sylvatica</name>
    <name type="common">Beechnut</name>
    <dbReference type="NCBI Taxonomy" id="28930"/>
    <lineage>
        <taxon>Eukaryota</taxon>
        <taxon>Viridiplantae</taxon>
        <taxon>Streptophyta</taxon>
        <taxon>Embryophyta</taxon>
        <taxon>Tracheophyta</taxon>
        <taxon>Spermatophyta</taxon>
        <taxon>Magnoliopsida</taxon>
        <taxon>eudicotyledons</taxon>
        <taxon>Gunneridae</taxon>
        <taxon>Pentapetalae</taxon>
        <taxon>rosids</taxon>
        <taxon>fabids</taxon>
        <taxon>Fagales</taxon>
        <taxon>Fagaceae</taxon>
        <taxon>Fagus</taxon>
    </lineage>
</organism>
<evidence type="ECO:0000256" key="2">
    <source>
        <dbReference type="SAM" id="MobiDB-lite"/>
    </source>
</evidence>
<accession>A0A2N9HZA7</accession>
<feature type="region of interest" description="Disordered" evidence="2">
    <location>
        <begin position="741"/>
        <end position="769"/>
    </location>
</feature>
<gene>
    <name evidence="4" type="ORF">FSB_LOCUS45297</name>
</gene>
<feature type="region of interest" description="Disordered" evidence="2">
    <location>
        <begin position="87"/>
        <end position="134"/>
    </location>
</feature>
<dbReference type="InterPro" id="IPR054722">
    <property type="entry name" value="PolX-like_BBD"/>
</dbReference>
<keyword evidence="1" id="KW-0378">Hydrolase</keyword>
<feature type="domain" description="Retrovirus-related Pol polyprotein from transposon TNT 1-94-like beta-barrel" evidence="3">
    <location>
        <begin position="150"/>
        <end position="214"/>
    </location>
</feature>
<dbReference type="CDD" id="cd09272">
    <property type="entry name" value="RNase_HI_RT_Ty1"/>
    <property type="match status" value="1"/>
</dbReference>
<sequence>MQRGDSMQEHQRKMSAMVHELKATKNNLTDEQQIQAMIRSLPESWEQMKLNMTHNESIQTLEDLSCHLELEAERRVAQGQSSAFFARHGQRQAFKAKRKSYEKAPQRGQNGGKPPKRANTAKRPRGKRGGRKQAKQACFNCGVVGHFAHTRATDHVARDRVRFVEYRRVPTGSRWMRMGNELRVEVFGIGTYKLQLRHGLTLLLHDVLYALGMRLGHIGQDRMTRFAREGLLGPLAKELYEMVESWDDTPTTNPGDSGGEITPSGSDPQEDDSQNPQLRKSQRGNVPRRRFGIEGESFISVAQDDTEPRSYDEAMSSPACNEWMTVMKDEMKSMRTNQVWELVDLPPRRKSIGNKWVLKIKRKADGSIDKFASIRLILAMVASLDLELHQMDVKTAFLNGSEGSFIILSLYVDDILLAGNNKEFIKTIKEWLSSTFEMKDMETYIRKVLERFHMQDCKPIDTPVGKGDSLSSEMCPKTQAEIESMARVPNANAISSLMYAMLCTCLNICFVVRLVSRFQSSPGPSHWKTVKRILRYLRGTADYMLCYQGRDLRLRGYSDADWAGDLDERKSTSGYTFLLGDGAITWCSKKQSCVALFTIEFEYVACSAAVQEAIWLRRFLQRLDVVASAMDPVTIYSDSMATLAYAKDPKYHGKTKHIEIKYHYIRDMVAKKEPGEAECEFFQTLKESELMKNSSQALGATGLRSVRWKYQDAFMTYTPLRMEEKSTATCDHTTCARNDHQIGRRSAELKLSGTRAKGRPSDNTSKSDTCVQNSWLALESRT</sequence>
<evidence type="ECO:0000259" key="3">
    <source>
        <dbReference type="Pfam" id="PF22936"/>
    </source>
</evidence>
<dbReference type="SUPFAM" id="SSF56672">
    <property type="entry name" value="DNA/RNA polymerases"/>
    <property type="match status" value="1"/>
</dbReference>
<dbReference type="PANTHER" id="PTHR11439:SF467">
    <property type="entry name" value="INTEGRASE CATALYTIC DOMAIN-CONTAINING PROTEIN"/>
    <property type="match status" value="1"/>
</dbReference>
<keyword evidence="1" id="KW-0064">Aspartyl protease</keyword>
<dbReference type="Pfam" id="PF22936">
    <property type="entry name" value="Pol_BBD"/>
    <property type="match status" value="1"/>
</dbReference>
<dbReference type="Pfam" id="PF14223">
    <property type="entry name" value="Retrotran_gag_2"/>
    <property type="match status" value="1"/>
</dbReference>
<dbReference type="AlphaFoldDB" id="A0A2N9HZA7"/>
<feature type="region of interest" description="Disordered" evidence="2">
    <location>
        <begin position="246"/>
        <end position="286"/>
    </location>
</feature>
<evidence type="ECO:0000256" key="1">
    <source>
        <dbReference type="ARBA" id="ARBA00022750"/>
    </source>
</evidence>
<dbReference type="PANTHER" id="PTHR11439">
    <property type="entry name" value="GAG-POL-RELATED RETROTRANSPOSON"/>
    <property type="match status" value="1"/>
</dbReference>
<proteinExistence type="predicted"/>
<keyword evidence="1" id="KW-0645">Protease</keyword>